<protein>
    <recommendedName>
        <fullName evidence="3">HECT domain-containing protein</fullName>
    </recommendedName>
</protein>
<accession>A0AAD7RXC6</accession>
<feature type="non-terminal residue" evidence="1">
    <location>
        <position position="1"/>
    </location>
</feature>
<dbReference type="InterPro" id="IPR035983">
    <property type="entry name" value="Hect_E3_ubiquitin_ligase"/>
</dbReference>
<evidence type="ECO:0000313" key="2">
    <source>
        <dbReference type="Proteomes" id="UP001221898"/>
    </source>
</evidence>
<proteinExistence type="predicted"/>
<evidence type="ECO:0000313" key="1">
    <source>
        <dbReference type="EMBL" id="KAJ8392042.1"/>
    </source>
</evidence>
<dbReference type="AlphaFoldDB" id="A0AAD7RXC6"/>
<dbReference type="EMBL" id="JAINUG010000149">
    <property type="protein sequence ID" value="KAJ8392042.1"/>
    <property type="molecule type" value="Genomic_DNA"/>
</dbReference>
<dbReference type="SUPFAM" id="SSF56204">
    <property type="entry name" value="Hect, E3 ligase catalytic domain"/>
    <property type="match status" value="1"/>
</dbReference>
<dbReference type="Proteomes" id="UP001221898">
    <property type="component" value="Unassembled WGS sequence"/>
</dbReference>
<comment type="caution">
    <text evidence="1">The sequence shown here is derived from an EMBL/GenBank/DDBJ whole genome shotgun (WGS) entry which is preliminary data.</text>
</comment>
<dbReference type="GO" id="GO:0004842">
    <property type="term" value="F:ubiquitin-protein transferase activity"/>
    <property type="evidence" value="ECO:0007669"/>
    <property type="project" value="InterPro"/>
</dbReference>
<sequence>LDGHDDLTKEEKDDVNNLALFWDLPVVNTTNRSWLFQKLLQHAVIGRTKRQIKQIRRGLKDTRVFELLIERPDTVPLIFPRSANIAPSAQAILSNIVWPGEEGNGDDDEDDDEDTCPKHLRDRTTGFLRRFIETASAEKLQQLIRFWVGWEIPSPGMKVEVVRGEYLRASTCFLTLRVPGHFHTYEGFCDHMECCIATHDTGFGLI</sequence>
<name>A0AAD7RXC6_9TELE</name>
<keyword evidence="2" id="KW-1185">Reference proteome</keyword>
<reference evidence="1" key="1">
    <citation type="journal article" date="2023" name="Science">
        <title>Genome structures resolve the early diversification of teleost fishes.</title>
        <authorList>
            <person name="Parey E."/>
            <person name="Louis A."/>
            <person name="Montfort J."/>
            <person name="Bouchez O."/>
            <person name="Roques C."/>
            <person name="Iampietro C."/>
            <person name="Lluch J."/>
            <person name="Castinel A."/>
            <person name="Donnadieu C."/>
            <person name="Desvignes T."/>
            <person name="Floi Bucao C."/>
            <person name="Jouanno E."/>
            <person name="Wen M."/>
            <person name="Mejri S."/>
            <person name="Dirks R."/>
            <person name="Jansen H."/>
            <person name="Henkel C."/>
            <person name="Chen W.J."/>
            <person name="Zahm M."/>
            <person name="Cabau C."/>
            <person name="Klopp C."/>
            <person name="Thompson A.W."/>
            <person name="Robinson-Rechavi M."/>
            <person name="Braasch I."/>
            <person name="Lecointre G."/>
            <person name="Bobe J."/>
            <person name="Postlethwait J.H."/>
            <person name="Berthelot C."/>
            <person name="Roest Crollius H."/>
            <person name="Guiguen Y."/>
        </authorList>
    </citation>
    <scope>NUCLEOTIDE SEQUENCE</scope>
    <source>
        <strain evidence="1">NC1722</strain>
    </source>
</reference>
<organism evidence="1 2">
    <name type="scientific">Aldrovandia affinis</name>
    <dbReference type="NCBI Taxonomy" id="143900"/>
    <lineage>
        <taxon>Eukaryota</taxon>
        <taxon>Metazoa</taxon>
        <taxon>Chordata</taxon>
        <taxon>Craniata</taxon>
        <taxon>Vertebrata</taxon>
        <taxon>Euteleostomi</taxon>
        <taxon>Actinopterygii</taxon>
        <taxon>Neopterygii</taxon>
        <taxon>Teleostei</taxon>
        <taxon>Notacanthiformes</taxon>
        <taxon>Halosauridae</taxon>
        <taxon>Aldrovandia</taxon>
    </lineage>
</organism>
<gene>
    <name evidence="1" type="ORF">AAFF_G00078480</name>
</gene>
<evidence type="ECO:0008006" key="3">
    <source>
        <dbReference type="Google" id="ProtNLM"/>
    </source>
</evidence>